<keyword evidence="3" id="KW-0863">Zinc-finger</keyword>
<dbReference type="EMBL" id="SRMA01025829">
    <property type="protein sequence ID" value="TRY90676.1"/>
    <property type="molecule type" value="Genomic_DNA"/>
</dbReference>
<evidence type="ECO:0000256" key="3">
    <source>
        <dbReference type="ARBA" id="ARBA00022771"/>
    </source>
</evidence>
<reference evidence="6 7" key="1">
    <citation type="journal article" date="2019" name="Sci. Data">
        <title>Hybrid genome assembly and annotation of Danionella translucida.</title>
        <authorList>
            <person name="Kadobianskyi M."/>
            <person name="Schulze L."/>
            <person name="Schuelke M."/>
            <person name="Judkewitz B."/>
        </authorList>
    </citation>
    <scope>NUCLEOTIDE SEQUENCE [LARGE SCALE GENOMIC DNA]</scope>
    <source>
        <strain evidence="6 7">Bolton</strain>
    </source>
</reference>
<dbReference type="Proteomes" id="UP000316079">
    <property type="component" value="Unassembled WGS sequence"/>
</dbReference>
<evidence type="ECO:0000313" key="6">
    <source>
        <dbReference type="EMBL" id="TRY90676.1"/>
    </source>
</evidence>
<evidence type="ECO:0000256" key="2">
    <source>
        <dbReference type="ARBA" id="ARBA00022723"/>
    </source>
</evidence>
<evidence type="ECO:0000256" key="4">
    <source>
        <dbReference type="ARBA" id="ARBA00022833"/>
    </source>
</evidence>
<dbReference type="InterPro" id="IPR012337">
    <property type="entry name" value="RNaseH-like_sf"/>
</dbReference>
<dbReference type="InterPro" id="IPR052035">
    <property type="entry name" value="ZnF_BED_domain_contain"/>
</dbReference>
<dbReference type="GO" id="GO:0008270">
    <property type="term" value="F:zinc ion binding"/>
    <property type="evidence" value="ECO:0007669"/>
    <property type="project" value="UniProtKB-KW"/>
</dbReference>
<proteinExistence type="predicted"/>
<dbReference type="PANTHER" id="PTHR46481:SF10">
    <property type="entry name" value="ZINC FINGER BED DOMAIN-CONTAINING PROTEIN 39"/>
    <property type="match status" value="1"/>
</dbReference>
<evidence type="ECO:0000256" key="1">
    <source>
        <dbReference type="ARBA" id="ARBA00004123"/>
    </source>
</evidence>
<keyword evidence="7" id="KW-1185">Reference proteome</keyword>
<accession>A0A553QLS9</accession>
<dbReference type="AlphaFoldDB" id="A0A553QLS9"/>
<dbReference type="OrthoDB" id="1607513at2759"/>
<dbReference type="GO" id="GO:0005634">
    <property type="term" value="C:nucleus"/>
    <property type="evidence" value="ECO:0007669"/>
    <property type="project" value="UniProtKB-SubCell"/>
</dbReference>
<keyword evidence="4" id="KW-0862">Zinc</keyword>
<gene>
    <name evidence="6" type="ORF">DNTS_009781</name>
</gene>
<name>A0A553QLS9_9TELE</name>
<evidence type="ECO:0000313" key="7">
    <source>
        <dbReference type="Proteomes" id="UP000316079"/>
    </source>
</evidence>
<evidence type="ECO:0000256" key="5">
    <source>
        <dbReference type="ARBA" id="ARBA00023242"/>
    </source>
</evidence>
<sequence length="246" mass="28177">MRPLSMMDGEGFREMVKKTFQEGRSFIALTTDIWTSLATEAYLGVTCHFITEDWEMKSLTLATMPLDERHTGANIATWLEEVVTKFNISVDHIKAVVHDNGSNVVAAVKLLSEKHNWVSVRCTGHTLQLVVNNSLKKTSISKALGAARTLVEHFRRSELAYTKLKQKQHQMNTPEHKLIQDVSTRWNSTYFMLERLLEQRWPITATLSDPEVTPRGIHYFDLKPDQWSLLEELTKACSLFNVPLSF</sequence>
<evidence type="ECO:0008006" key="8">
    <source>
        <dbReference type="Google" id="ProtNLM"/>
    </source>
</evidence>
<dbReference type="SUPFAM" id="SSF53098">
    <property type="entry name" value="Ribonuclease H-like"/>
    <property type="match status" value="1"/>
</dbReference>
<organism evidence="6 7">
    <name type="scientific">Danionella cerebrum</name>
    <dbReference type="NCBI Taxonomy" id="2873325"/>
    <lineage>
        <taxon>Eukaryota</taxon>
        <taxon>Metazoa</taxon>
        <taxon>Chordata</taxon>
        <taxon>Craniata</taxon>
        <taxon>Vertebrata</taxon>
        <taxon>Euteleostomi</taxon>
        <taxon>Actinopterygii</taxon>
        <taxon>Neopterygii</taxon>
        <taxon>Teleostei</taxon>
        <taxon>Ostariophysi</taxon>
        <taxon>Cypriniformes</taxon>
        <taxon>Danionidae</taxon>
        <taxon>Danioninae</taxon>
        <taxon>Danionella</taxon>
    </lineage>
</organism>
<comment type="subcellular location">
    <subcellularLocation>
        <location evidence="1">Nucleus</location>
    </subcellularLocation>
</comment>
<protein>
    <recommendedName>
        <fullName evidence="8">DUF659 domain-containing protein</fullName>
    </recommendedName>
</protein>
<keyword evidence="5" id="KW-0539">Nucleus</keyword>
<comment type="caution">
    <text evidence="6">The sequence shown here is derived from an EMBL/GenBank/DDBJ whole genome shotgun (WGS) entry which is preliminary data.</text>
</comment>
<keyword evidence="2" id="KW-0479">Metal-binding</keyword>
<dbReference type="PANTHER" id="PTHR46481">
    <property type="entry name" value="ZINC FINGER BED DOMAIN-CONTAINING PROTEIN 4"/>
    <property type="match status" value="1"/>
</dbReference>